<feature type="transmembrane region" description="Helical" evidence="5">
    <location>
        <begin position="295"/>
        <end position="314"/>
    </location>
</feature>
<dbReference type="PANTHER" id="PTHR11662">
    <property type="entry name" value="SOLUTE CARRIER FAMILY 17"/>
    <property type="match status" value="1"/>
</dbReference>
<keyword evidence="3 5" id="KW-1133">Transmembrane helix</keyword>
<protein>
    <submittedName>
        <fullName evidence="7">MFS transporter, ACS family, hexuronate transporter</fullName>
    </submittedName>
</protein>
<feature type="transmembrane region" description="Helical" evidence="5">
    <location>
        <begin position="84"/>
        <end position="102"/>
    </location>
</feature>
<feature type="transmembrane region" description="Helical" evidence="5">
    <location>
        <begin position="53"/>
        <end position="72"/>
    </location>
</feature>
<dbReference type="GO" id="GO:0016020">
    <property type="term" value="C:membrane"/>
    <property type="evidence" value="ECO:0007669"/>
    <property type="project" value="UniProtKB-SubCell"/>
</dbReference>
<dbReference type="Proteomes" id="UP000199024">
    <property type="component" value="Unassembled WGS sequence"/>
</dbReference>
<feature type="transmembrane region" description="Helical" evidence="5">
    <location>
        <begin position="15"/>
        <end position="32"/>
    </location>
</feature>
<dbReference type="Gene3D" id="1.20.1250.20">
    <property type="entry name" value="MFS general substrate transporter like domains"/>
    <property type="match status" value="2"/>
</dbReference>
<keyword evidence="8" id="KW-1185">Reference proteome</keyword>
<feature type="transmembrane region" description="Helical" evidence="5">
    <location>
        <begin position="143"/>
        <end position="164"/>
    </location>
</feature>
<dbReference type="GO" id="GO:0015134">
    <property type="term" value="F:hexuronate transmembrane transporter activity"/>
    <property type="evidence" value="ECO:0007669"/>
    <property type="project" value="TreeGrafter"/>
</dbReference>
<evidence type="ECO:0000313" key="7">
    <source>
        <dbReference type="EMBL" id="SFS13592.1"/>
    </source>
</evidence>
<evidence type="ECO:0000313" key="8">
    <source>
        <dbReference type="Proteomes" id="UP000199024"/>
    </source>
</evidence>
<feature type="domain" description="Major facilitator superfamily (MFS) profile" evidence="6">
    <location>
        <begin position="18"/>
        <end position="407"/>
    </location>
</feature>
<proteinExistence type="predicted"/>
<dbReference type="Pfam" id="PF07690">
    <property type="entry name" value="MFS_1"/>
    <property type="match status" value="1"/>
</dbReference>
<dbReference type="EMBL" id="FOZL01000001">
    <property type="protein sequence ID" value="SFS13592.1"/>
    <property type="molecule type" value="Genomic_DNA"/>
</dbReference>
<keyword evidence="4 5" id="KW-0472">Membrane</keyword>
<dbReference type="PANTHER" id="PTHR11662:SF285">
    <property type="entry name" value="HEXURONATE TRANSPORTER"/>
    <property type="match status" value="1"/>
</dbReference>
<evidence type="ECO:0000256" key="4">
    <source>
        <dbReference type="ARBA" id="ARBA00023136"/>
    </source>
</evidence>
<feature type="transmembrane region" description="Helical" evidence="5">
    <location>
        <begin position="262"/>
        <end position="283"/>
    </location>
</feature>
<feature type="transmembrane region" description="Helical" evidence="5">
    <location>
        <begin position="170"/>
        <end position="192"/>
    </location>
</feature>
<dbReference type="OrthoDB" id="9794076at2"/>
<feature type="transmembrane region" description="Helical" evidence="5">
    <location>
        <begin position="381"/>
        <end position="400"/>
    </location>
</feature>
<evidence type="ECO:0000256" key="1">
    <source>
        <dbReference type="ARBA" id="ARBA00004141"/>
    </source>
</evidence>
<name>A0A1I6MDC4_9BACT</name>
<reference evidence="7 8" key="1">
    <citation type="submission" date="2016-10" db="EMBL/GenBank/DDBJ databases">
        <authorList>
            <person name="de Groot N.N."/>
        </authorList>
    </citation>
    <scope>NUCLEOTIDE SEQUENCE [LARGE SCALE GENOMIC DNA]</scope>
    <source>
        <strain evidence="7 8">DSM 21001</strain>
    </source>
</reference>
<dbReference type="InterPro" id="IPR036259">
    <property type="entry name" value="MFS_trans_sf"/>
</dbReference>
<comment type="subcellular location">
    <subcellularLocation>
        <location evidence="1">Membrane</location>
        <topology evidence="1">Multi-pass membrane protein</topology>
    </subcellularLocation>
</comment>
<gene>
    <name evidence="7" type="ORF">SAMN05421771_2347</name>
</gene>
<dbReference type="InterPro" id="IPR011701">
    <property type="entry name" value="MFS"/>
</dbReference>
<keyword evidence="2 5" id="KW-0812">Transmembrane</keyword>
<dbReference type="InterPro" id="IPR020846">
    <property type="entry name" value="MFS_dom"/>
</dbReference>
<dbReference type="SUPFAM" id="SSF103473">
    <property type="entry name" value="MFS general substrate transporter"/>
    <property type="match status" value="1"/>
</dbReference>
<feature type="transmembrane region" description="Helical" evidence="5">
    <location>
        <begin position="354"/>
        <end position="375"/>
    </location>
</feature>
<sequence length="415" mass="44658">MPKEVEPVPASRGRQAQLVALLFVVALINYFDRQSLSVVAPRFQAELHLSDRGYGHIVSLFLFASAIAYAIAGFVSDALGTRKSMALFVGWWSVAEAATAFARSALHLGIGRFCLGLGEPGLWVAAPKAVGEYFEKSRRGLAIGIYTMGATVGAVIAIPTIAAVTTHLPWRSIFLIDGTAGLLWLPFWFACYRKDATRSVERPPKSNTGSGLRTVFARSSTWKLMVARGLTDPVWYFYLFWFPKYLLSARGLTLTQIAHLGWGVYFAAGIGTLAGGLFSGTLIRRGMGVGRAYRYTMLVAACLMPLSPLCALVSSSALAIGIASIIAFAHMSWLVTLTATVVELYPPSLVGKAAGLIAAGSGFGGMLSSEIIAWFVTHGGYAPVFFLMAVLHPIAIVLLWRSFTRKHDEPALAAV</sequence>
<dbReference type="PROSITE" id="PS50850">
    <property type="entry name" value="MFS"/>
    <property type="match status" value="1"/>
</dbReference>
<dbReference type="InterPro" id="IPR050382">
    <property type="entry name" value="MFS_Na/Anion_cotransporter"/>
</dbReference>
<organism evidence="7 8">
    <name type="scientific">Granulicella pectinivorans</name>
    <dbReference type="NCBI Taxonomy" id="474950"/>
    <lineage>
        <taxon>Bacteria</taxon>
        <taxon>Pseudomonadati</taxon>
        <taxon>Acidobacteriota</taxon>
        <taxon>Terriglobia</taxon>
        <taxon>Terriglobales</taxon>
        <taxon>Acidobacteriaceae</taxon>
        <taxon>Granulicella</taxon>
    </lineage>
</organism>
<dbReference type="AlphaFoldDB" id="A0A1I6MDC4"/>
<evidence type="ECO:0000259" key="6">
    <source>
        <dbReference type="PROSITE" id="PS50850"/>
    </source>
</evidence>
<evidence type="ECO:0000256" key="5">
    <source>
        <dbReference type="SAM" id="Phobius"/>
    </source>
</evidence>
<dbReference type="RefSeq" id="WP_089839300.1">
    <property type="nucleotide sequence ID" value="NZ_FOZL01000001.1"/>
</dbReference>
<evidence type="ECO:0000256" key="3">
    <source>
        <dbReference type="ARBA" id="ARBA00022989"/>
    </source>
</evidence>
<dbReference type="STRING" id="474950.SAMN05421771_2347"/>
<feature type="transmembrane region" description="Helical" evidence="5">
    <location>
        <begin position="320"/>
        <end position="342"/>
    </location>
</feature>
<feature type="transmembrane region" description="Helical" evidence="5">
    <location>
        <begin position="222"/>
        <end position="242"/>
    </location>
</feature>
<evidence type="ECO:0000256" key="2">
    <source>
        <dbReference type="ARBA" id="ARBA00022692"/>
    </source>
</evidence>
<accession>A0A1I6MDC4</accession>